<dbReference type="Proteomes" id="UP000054771">
    <property type="component" value="Unassembled WGS sequence"/>
</dbReference>
<accession>A0A0U4ZUB2</accession>
<reference evidence="2" key="1">
    <citation type="journal article" date="2016" name="Genome Announc.">
        <title>Draft genome sequences of fungus Aspergillus calidoustus.</title>
        <authorList>
            <person name="Horn F."/>
            <person name="Linde J."/>
            <person name="Mattern D.J."/>
            <person name="Walther G."/>
            <person name="Guthke R."/>
            <person name="Scherlach K."/>
            <person name="Martin K."/>
            <person name="Brakhage A.A."/>
            <person name="Petzke L."/>
            <person name="Valiante V."/>
        </authorList>
    </citation>
    <scope>NUCLEOTIDE SEQUENCE [LARGE SCALE GENOMIC DNA]</scope>
    <source>
        <strain evidence="2">SF006504</strain>
    </source>
</reference>
<dbReference type="PANTHER" id="PTHR15396:SF1">
    <property type="entry name" value="RIBONUCLEASE P PROTEIN SUBUNIT P40"/>
    <property type="match status" value="1"/>
</dbReference>
<evidence type="ECO:0000313" key="2">
    <source>
        <dbReference type="Proteomes" id="UP000054771"/>
    </source>
</evidence>
<dbReference type="PANTHER" id="PTHR15396">
    <property type="entry name" value="RIBONUCLEASE P PROTEIN SUBUNIT P40"/>
    <property type="match status" value="1"/>
</dbReference>
<dbReference type="EMBL" id="CDMC01000002">
    <property type="protein sequence ID" value="CEN59693.1"/>
    <property type="molecule type" value="Genomic_DNA"/>
</dbReference>
<dbReference type="GO" id="GO:0000172">
    <property type="term" value="C:ribonuclease MRP complex"/>
    <property type="evidence" value="ECO:0007669"/>
    <property type="project" value="TreeGrafter"/>
</dbReference>
<dbReference type="Pfam" id="PF08584">
    <property type="entry name" value="Ribonuc_P_40"/>
    <property type="match status" value="1"/>
</dbReference>
<dbReference type="OrthoDB" id="63112at2759"/>
<proteinExistence type="predicted"/>
<name>A0A0U4ZUB2_ASPCI</name>
<keyword evidence="2" id="KW-1185">Reference proteome</keyword>
<organism evidence="1 2">
    <name type="scientific">Aspergillus calidoustus</name>
    <dbReference type="NCBI Taxonomy" id="454130"/>
    <lineage>
        <taxon>Eukaryota</taxon>
        <taxon>Fungi</taxon>
        <taxon>Dikarya</taxon>
        <taxon>Ascomycota</taxon>
        <taxon>Pezizomycotina</taxon>
        <taxon>Eurotiomycetes</taxon>
        <taxon>Eurotiomycetidae</taxon>
        <taxon>Eurotiales</taxon>
        <taxon>Aspergillaceae</taxon>
        <taxon>Aspergillus</taxon>
        <taxon>Aspergillus subgen. Nidulantes</taxon>
    </lineage>
</organism>
<gene>
    <name evidence="1" type="ORF">ASPCAL02137</name>
</gene>
<protein>
    <submittedName>
        <fullName evidence="1">Uncharacterized protein</fullName>
    </submittedName>
</protein>
<sequence length="387" mass="43159">MFELEDDVASGREKCYTTIAQLPTFIDPKQTPTKGSPFSTILNHPFVHTVEVTLPRDVYATIESSLDAKLQKLSYGRLSMTLSSVVEGDFFNTYIKAGNILMISGGRSGLDNVYTLRDGVLRLELGKEDFERTGLEGKAIRTGGKKHAKERYLVELNLRLPSMLHGKKGFQRIEWAFKNVLTQRVAWLFFDLGTESAGVSEDDLSLKGNSPEIISCEPIRTTHENISTPSFSELQVSEKASEEMENLCGEISEWLSLVSLESQRVSADDDIDPYLCRYDAPEIGQTKESDLVTLKWHGFIPPRWIMQLFITFFRETVPRIVGPQTWFALSASALGKDAIEGKDGYSIMALPPLRYAGAETSNQADQNGGAKDARYSICWEFVGASVL</sequence>
<dbReference type="GO" id="GO:0000171">
    <property type="term" value="F:ribonuclease MRP activity"/>
    <property type="evidence" value="ECO:0007669"/>
    <property type="project" value="TreeGrafter"/>
</dbReference>
<dbReference type="OMA" id="DVDPYLC"/>
<evidence type="ECO:0000313" key="1">
    <source>
        <dbReference type="EMBL" id="CEN59693.1"/>
    </source>
</evidence>
<dbReference type="InterPro" id="IPR013893">
    <property type="entry name" value="RNase_P_Rpp40"/>
</dbReference>
<dbReference type="GO" id="GO:0000447">
    <property type="term" value="P:endonucleolytic cleavage in ITS1 to separate SSU-rRNA from 5.8S rRNA and LSU-rRNA from tricistronic rRNA transcript (SSU-rRNA, 5.8S rRNA, LSU-rRNA)"/>
    <property type="evidence" value="ECO:0007669"/>
    <property type="project" value="TreeGrafter"/>
</dbReference>
<dbReference type="GO" id="GO:0030681">
    <property type="term" value="C:multimeric ribonuclease P complex"/>
    <property type="evidence" value="ECO:0007669"/>
    <property type="project" value="TreeGrafter"/>
</dbReference>
<dbReference type="AlphaFoldDB" id="A0A0U4ZUB2"/>
<dbReference type="GO" id="GO:0001682">
    <property type="term" value="P:tRNA 5'-leader removal"/>
    <property type="evidence" value="ECO:0007669"/>
    <property type="project" value="InterPro"/>
</dbReference>
<dbReference type="STRING" id="454130.A0A0U4ZUB2"/>
<dbReference type="GO" id="GO:0004526">
    <property type="term" value="F:ribonuclease P activity"/>
    <property type="evidence" value="ECO:0007669"/>
    <property type="project" value="TreeGrafter"/>
</dbReference>